<organism evidence="2 3">
    <name type="scientific">Oryza sativa subsp. japonica</name>
    <name type="common">Rice</name>
    <dbReference type="NCBI Taxonomy" id="39947"/>
    <lineage>
        <taxon>Eukaryota</taxon>
        <taxon>Viridiplantae</taxon>
        <taxon>Streptophyta</taxon>
        <taxon>Embryophyta</taxon>
        <taxon>Tracheophyta</taxon>
        <taxon>Spermatophyta</taxon>
        <taxon>Magnoliopsida</taxon>
        <taxon>Liliopsida</taxon>
        <taxon>Poales</taxon>
        <taxon>Poaceae</taxon>
        <taxon>BOP clade</taxon>
        <taxon>Oryzoideae</taxon>
        <taxon>Oryzeae</taxon>
        <taxon>Oryzinae</taxon>
        <taxon>Oryza</taxon>
        <taxon>Oryza sativa</taxon>
    </lineage>
</organism>
<sequence length="98" mass="10849">MSDYVFDFHFSVRDCIREGDEVCLLDCSVDVADAVDDVEQPPVVALGPGEGLLLAAEGRRRLRGVRRRGPELGRGARAPGQPHRLRLQRCSPSKKTYS</sequence>
<reference evidence="2 3" key="3">
    <citation type="journal article" date="2013" name="Rice">
        <title>Improvement of the Oryza sativa Nipponbare reference genome using next generation sequence and optical map data.</title>
        <authorList>
            <person name="Kawahara Y."/>
            <person name="de la Bastide M."/>
            <person name="Hamilton J.P."/>
            <person name="Kanamori H."/>
            <person name="McCombie W.R."/>
            <person name="Ouyang S."/>
            <person name="Schwartz D.C."/>
            <person name="Tanaka T."/>
            <person name="Wu J."/>
            <person name="Zhou S."/>
            <person name="Childs K.L."/>
            <person name="Davidson R.M."/>
            <person name="Lin H."/>
            <person name="Quesada-Ocampo L."/>
            <person name="Vaillancourt B."/>
            <person name="Sakai H."/>
            <person name="Lee S.S."/>
            <person name="Kim J."/>
            <person name="Numa H."/>
            <person name="Itoh T."/>
            <person name="Buell C.R."/>
            <person name="Matsumoto T."/>
        </authorList>
    </citation>
    <scope>NUCLEOTIDE SEQUENCE [LARGE SCALE GENOMIC DNA]</scope>
    <source>
        <strain evidence="3">cv. Nipponbare</strain>
    </source>
</reference>
<reference evidence="2 3" key="2">
    <citation type="journal article" date="2013" name="Plant Cell Physiol.">
        <title>Rice Annotation Project Database (RAP-DB): an integrative and interactive database for rice genomics.</title>
        <authorList>
            <person name="Sakai H."/>
            <person name="Lee S.S."/>
            <person name="Tanaka T."/>
            <person name="Numa H."/>
            <person name="Kim J."/>
            <person name="Kawahara Y."/>
            <person name="Wakimoto H."/>
            <person name="Yang C.C."/>
            <person name="Iwamoto M."/>
            <person name="Abe T."/>
            <person name="Yamada Y."/>
            <person name="Muto A."/>
            <person name="Inokuchi H."/>
            <person name="Ikemura T."/>
            <person name="Matsumoto T."/>
            <person name="Sasaki T."/>
            <person name="Itoh T."/>
        </authorList>
    </citation>
    <scope>NUCLEOTIDE SEQUENCE [LARGE SCALE GENOMIC DNA]</scope>
    <source>
        <strain evidence="3">cv. Nipponbare</strain>
    </source>
</reference>
<gene>
    <name evidence="2" type="ordered locus">Os02g0280400</name>
    <name evidence="2" type="ORF">OSNPB_020280400</name>
</gene>
<name>A0A0N7KF36_ORYSJ</name>
<dbReference type="EMBL" id="AP014958">
    <property type="protein sequence ID" value="BAS78121.1"/>
    <property type="molecule type" value="Genomic_DNA"/>
</dbReference>
<feature type="region of interest" description="Disordered" evidence="1">
    <location>
        <begin position="66"/>
        <end position="98"/>
    </location>
</feature>
<evidence type="ECO:0000313" key="2">
    <source>
        <dbReference type="EMBL" id="BAS78121.1"/>
    </source>
</evidence>
<dbReference type="Gramene" id="Os02t0280400-03">
    <property type="protein sequence ID" value="Os02t0280400-03"/>
    <property type="gene ID" value="Os02g0280400"/>
</dbReference>
<accession>A0A0N7KF36</accession>
<keyword evidence="3" id="KW-1185">Reference proteome</keyword>
<dbReference type="AlphaFoldDB" id="A0A0N7KF36"/>
<evidence type="ECO:0000256" key="1">
    <source>
        <dbReference type="SAM" id="MobiDB-lite"/>
    </source>
</evidence>
<proteinExistence type="predicted"/>
<dbReference type="Proteomes" id="UP000059680">
    <property type="component" value="Chromosome 2"/>
</dbReference>
<dbReference type="ExpressionAtlas" id="A0A0N7KF36">
    <property type="expression patterns" value="baseline and differential"/>
</dbReference>
<evidence type="ECO:0000313" key="3">
    <source>
        <dbReference type="Proteomes" id="UP000059680"/>
    </source>
</evidence>
<protein>
    <submittedName>
        <fullName evidence="2">Os02g0280400 protein</fullName>
    </submittedName>
</protein>
<reference evidence="3" key="1">
    <citation type="journal article" date="2005" name="Nature">
        <title>The map-based sequence of the rice genome.</title>
        <authorList>
            <consortium name="International rice genome sequencing project (IRGSP)"/>
            <person name="Matsumoto T."/>
            <person name="Wu J."/>
            <person name="Kanamori H."/>
            <person name="Katayose Y."/>
            <person name="Fujisawa M."/>
            <person name="Namiki N."/>
            <person name="Mizuno H."/>
            <person name="Yamamoto K."/>
            <person name="Antonio B.A."/>
            <person name="Baba T."/>
            <person name="Sakata K."/>
            <person name="Nagamura Y."/>
            <person name="Aoki H."/>
            <person name="Arikawa K."/>
            <person name="Arita K."/>
            <person name="Bito T."/>
            <person name="Chiden Y."/>
            <person name="Fujitsuka N."/>
            <person name="Fukunaka R."/>
            <person name="Hamada M."/>
            <person name="Harada C."/>
            <person name="Hayashi A."/>
            <person name="Hijishita S."/>
            <person name="Honda M."/>
            <person name="Hosokawa S."/>
            <person name="Ichikawa Y."/>
            <person name="Idonuma A."/>
            <person name="Iijima M."/>
            <person name="Ikeda M."/>
            <person name="Ikeno M."/>
            <person name="Ito K."/>
            <person name="Ito S."/>
            <person name="Ito T."/>
            <person name="Ito Y."/>
            <person name="Ito Y."/>
            <person name="Iwabuchi A."/>
            <person name="Kamiya K."/>
            <person name="Karasawa W."/>
            <person name="Kurita K."/>
            <person name="Katagiri S."/>
            <person name="Kikuta A."/>
            <person name="Kobayashi H."/>
            <person name="Kobayashi N."/>
            <person name="Machita K."/>
            <person name="Maehara T."/>
            <person name="Masukawa M."/>
            <person name="Mizubayashi T."/>
            <person name="Mukai Y."/>
            <person name="Nagasaki H."/>
            <person name="Nagata Y."/>
            <person name="Naito S."/>
            <person name="Nakashima M."/>
            <person name="Nakama Y."/>
            <person name="Nakamichi Y."/>
            <person name="Nakamura M."/>
            <person name="Meguro A."/>
            <person name="Negishi M."/>
            <person name="Ohta I."/>
            <person name="Ohta T."/>
            <person name="Okamoto M."/>
            <person name="Ono N."/>
            <person name="Saji S."/>
            <person name="Sakaguchi M."/>
            <person name="Sakai K."/>
            <person name="Shibata M."/>
            <person name="Shimokawa T."/>
            <person name="Song J."/>
            <person name="Takazaki Y."/>
            <person name="Terasawa K."/>
            <person name="Tsugane M."/>
            <person name="Tsuji K."/>
            <person name="Ueda S."/>
            <person name="Waki K."/>
            <person name="Yamagata H."/>
            <person name="Yamamoto M."/>
            <person name="Yamamoto S."/>
            <person name="Yamane H."/>
            <person name="Yoshiki S."/>
            <person name="Yoshihara R."/>
            <person name="Yukawa K."/>
            <person name="Zhong H."/>
            <person name="Yano M."/>
            <person name="Yuan Q."/>
            <person name="Ouyang S."/>
            <person name="Liu J."/>
            <person name="Jones K.M."/>
            <person name="Gansberger K."/>
            <person name="Moffat K."/>
            <person name="Hill J."/>
            <person name="Bera J."/>
            <person name="Fadrosh D."/>
            <person name="Jin S."/>
            <person name="Johri S."/>
            <person name="Kim M."/>
            <person name="Overton L."/>
            <person name="Reardon M."/>
            <person name="Tsitrin T."/>
            <person name="Vuong H."/>
            <person name="Weaver B."/>
            <person name="Ciecko A."/>
            <person name="Tallon L."/>
            <person name="Jackson J."/>
            <person name="Pai G."/>
            <person name="Aken S.V."/>
            <person name="Utterback T."/>
            <person name="Reidmuller S."/>
            <person name="Feldblyum T."/>
            <person name="Hsiao J."/>
            <person name="Zismann V."/>
            <person name="Iobst S."/>
            <person name="de Vazeille A.R."/>
            <person name="Buell C.R."/>
            <person name="Ying K."/>
            <person name="Li Y."/>
            <person name="Lu T."/>
            <person name="Huang Y."/>
            <person name="Zhao Q."/>
            <person name="Feng Q."/>
            <person name="Zhang L."/>
            <person name="Zhu J."/>
            <person name="Weng Q."/>
            <person name="Mu J."/>
            <person name="Lu Y."/>
            <person name="Fan D."/>
            <person name="Liu Y."/>
            <person name="Guan J."/>
            <person name="Zhang Y."/>
            <person name="Yu S."/>
            <person name="Liu X."/>
            <person name="Zhang Y."/>
            <person name="Hong G."/>
            <person name="Han B."/>
            <person name="Choisne N."/>
            <person name="Demange N."/>
            <person name="Orjeda G."/>
            <person name="Samain S."/>
            <person name="Cattolico L."/>
            <person name="Pelletier E."/>
            <person name="Couloux A."/>
            <person name="Segurens B."/>
            <person name="Wincker P."/>
            <person name="D'Hont A."/>
            <person name="Scarpelli C."/>
            <person name="Weissenbach J."/>
            <person name="Salanoubat M."/>
            <person name="Quetier F."/>
            <person name="Yu Y."/>
            <person name="Kim H.R."/>
            <person name="Rambo T."/>
            <person name="Currie J."/>
            <person name="Collura K."/>
            <person name="Luo M."/>
            <person name="Yang T."/>
            <person name="Ammiraju J.S.S."/>
            <person name="Engler F."/>
            <person name="Soderlund C."/>
            <person name="Wing R.A."/>
            <person name="Palmer L.E."/>
            <person name="de la Bastide M."/>
            <person name="Spiegel L."/>
            <person name="Nascimento L."/>
            <person name="Zutavern T."/>
            <person name="O'Shaughnessy A."/>
            <person name="Dike S."/>
            <person name="Dedhia N."/>
            <person name="Preston R."/>
            <person name="Balija V."/>
            <person name="McCombie W.R."/>
            <person name="Chow T."/>
            <person name="Chen H."/>
            <person name="Chung M."/>
            <person name="Chen C."/>
            <person name="Shaw J."/>
            <person name="Wu H."/>
            <person name="Hsiao K."/>
            <person name="Chao Y."/>
            <person name="Chu M."/>
            <person name="Cheng C."/>
            <person name="Hour A."/>
            <person name="Lee P."/>
            <person name="Lin S."/>
            <person name="Lin Y."/>
            <person name="Liou J."/>
            <person name="Liu S."/>
            <person name="Hsing Y."/>
            <person name="Raghuvanshi S."/>
            <person name="Mohanty A."/>
            <person name="Bharti A.K."/>
            <person name="Gaur A."/>
            <person name="Gupta V."/>
            <person name="Kumar D."/>
            <person name="Ravi V."/>
            <person name="Vij S."/>
            <person name="Kapur A."/>
            <person name="Khurana P."/>
            <person name="Khurana P."/>
            <person name="Khurana J.P."/>
            <person name="Tyagi A.K."/>
            <person name="Gaikwad K."/>
            <person name="Singh A."/>
            <person name="Dalal V."/>
            <person name="Srivastava S."/>
            <person name="Dixit A."/>
            <person name="Pal A.K."/>
            <person name="Ghazi I.A."/>
            <person name="Yadav M."/>
            <person name="Pandit A."/>
            <person name="Bhargava A."/>
            <person name="Sureshbabu K."/>
            <person name="Batra K."/>
            <person name="Sharma T.R."/>
            <person name="Mohapatra T."/>
            <person name="Singh N.K."/>
            <person name="Messing J."/>
            <person name="Nelson A.B."/>
            <person name="Fuks G."/>
            <person name="Kavchok S."/>
            <person name="Keizer G."/>
            <person name="Linton E."/>
            <person name="Llaca V."/>
            <person name="Song R."/>
            <person name="Tanyolac B."/>
            <person name="Young S."/>
            <person name="Ho-Il K."/>
            <person name="Hahn J.H."/>
            <person name="Sangsakoo G."/>
            <person name="Vanavichit A."/>
            <person name="de Mattos Luiz.A.T."/>
            <person name="Zimmer P.D."/>
            <person name="Malone G."/>
            <person name="Dellagostin O."/>
            <person name="de Oliveira A.C."/>
            <person name="Bevan M."/>
            <person name="Bancroft I."/>
            <person name="Minx P."/>
            <person name="Cordum H."/>
            <person name="Wilson R."/>
            <person name="Cheng Z."/>
            <person name="Jin W."/>
            <person name="Jiang J."/>
            <person name="Leong S.A."/>
            <person name="Iwama H."/>
            <person name="Gojobori T."/>
            <person name="Itoh T."/>
            <person name="Niimura Y."/>
            <person name="Fujii Y."/>
            <person name="Habara T."/>
            <person name="Sakai H."/>
            <person name="Sato Y."/>
            <person name="Wilson G."/>
            <person name="Kumar K."/>
            <person name="McCouch S."/>
            <person name="Juretic N."/>
            <person name="Hoen D."/>
            <person name="Wright S."/>
            <person name="Bruskiewich R."/>
            <person name="Bureau T."/>
            <person name="Miyao A."/>
            <person name="Hirochika H."/>
            <person name="Nishikawa T."/>
            <person name="Kadowaki K."/>
            <person name="Sugiura M."/>
            <person name="Burr B."/>
            <person name="Sasaki T."/>
        </authorList>
    </citation>
    <scope>NUCLEOTIDE SEQUENCE [LARGE SCALE GENOMIC DNA]</scope>
    <source>
        <strain evidence="3">cv. Nipponbare</strain>
    </source>
</reference>